<evidence type="ECO:0000313" key="2">
    <source>
        <dbReference type="EMBL" id="PQJ89129.1"/>
    </source>
</evidence>
<feature type="region of interest" description="Disordered" evidence="1">
    <location>
        <begin position="296"/>
        <end position="317"/>
    </location>
</feature>
<proteinExistence type="predicted"/>
<accession>A0A2S7XCP7</accession>
<evidence type="ECO:0000313" key="3">
    <source>
        <dbReference type="Proteomes" id="UP000239263"/>
    </source>
</evidence>
<dbReference type="RefSeq" id="WP_105054671.1">
    <property type="nucleotide sequence ID" value="NZ_CAWNRT010000001.1"/>
</dbReference>
<dbReference type="Proteomes" id="UP000239263">
    <property type="component" value="Unassembled WGS sequence"/>
</dbReference>
<dbReference type="EMBL" id="MSCO01000001">
    <property type="protein sequence ID" value="PQJ89129.1"/>
    <property type="molecule type" value="Genomic_DNA"/>
</dbReference>
<comment type="caution">
    <text evidence="2">The sequence shown here is derived from an EMBL/GenBank/DDBJ whole genome shotgun (WGS) entry which is preliminary data.</text>
</comment>
<protein>
    <submittedName>
        <fullName evidence="2">Uncharacterized protein</fullName>
    </submittedName>
</protein>
<dbReference type="AlphaFoldDB" id="A0A2S7XCP7"/>
<name>A0A2S7XCP7_9GAMM</name>
<dbReference type="OrthoDB" id="5904041at2"/>
<evidence type="ECO:0000256" key="1">
    <source>
        <dbReference type="SAM" id="MobiDB-lite"/>
    </source>
</evidence>
<feature type="compositionally biased region" description="Basic and acidic residues" evidence="1">
    <location>
        <begin position="301"/>
        <end position="315"/>
    </location>
</feature>
<reference evidence="2 3" key="1">
    <citation type="submission" date="2016-12" db="EMBL/GenBank/DDBJ databases">
        <title>Diversity of luminous bacteria.</title>
        <authorList>
            <person name="Yoshizawa S."/>
            <person name="Kogure K."/>
        </authorList>
    </citation>
    <scope>NUCLEOTIDE SEQUENCE [LARGE SCALE GENOMIC DNA]</scope>
    <source>
        <strain evidence="2 3">ATCC 33715</strain>
    </source>
</reference>
<gene>
    <name evidence="2" type="ORF">BTO22_05825</name>
</gene>
<sequence length="419" mass="47572">MNRQHESKRALSALSNHWEAIDSACYENGGIIPNTEESEAVSKALLSSKLAYLTDDEVSVQIHSSVKRVLNRATSRIRFREKHGEFSGFIESIDFAIEHYRATKHNDTMHEEAFEEVRDIVVEMIDALTEAMQMFHYVVNDEFSTVYDVDSKIHQITRCKNEVVRLNDILEKLSVKNLREWVVTDLRLESLIMKRLKASVDEALSDIGVSNRKLVEMLLKVQRNEERKKKNRLIDSSKILFGDNGVFSNPLVDPDDLPESLRVGGVLEIGGYPSIYTNFDCEDLYDIIQSVARQSQNSKSEPVEKKSSATEDSRGVTKSIEIDEIDETLEDLFSALGAGAITDDITSSVDLQERLELDIPVDEWLMLIATYISAQGKASMSEYYIEYDSQVSMPMNGNLQVTDIKFVRKSNEYQSHYAG</sequence>
<organism evidence="2 3">
    <name type="scientific">Aliivibrio sifiae</name>
    <dbReference type="NCBI Taxonomy" id="566293"/>
    <lineage>
        <taxon>Bacteria</taxon>
        <taxon>Pseudomonadati</taxon>
        <taxon>Pseudomonadota</taxon>
        <taxon>Gammaproteobacteria</taxon>
        <taxon>Vibrionales</taxon>
        <taxon>Vibrionaceae</taxon>
        <taxon>Aliivibrio</taxon>
    </lineage>
</organism>